<proteinExistence type="predicted"/>
<accession>A0ABN8PZN8</accession>
<reference evidence="4 5" key="1">
    <citation type="submission" date="2022-05" db="EMBL/GenBank/DDBJ databases">
        <authorList>
            <consortium name="Genoscope - CEA"/>
            <person name="William W."/>
        </authorList>
    </citation>
    <scope>NUCLEOTIDE SEQUENCE [LARGE SCALE GENOMIC DNA]</scope>
</reference>
<evidence type="ECO:0000256" key="1">
    <source>
        <dbReference type="ARBA" id="ARBA00023157"/>
    </source>
</evidence>
<dbReference type="EMBL" id="CALNXI010001073">
    <property type="protein sequence ID" value="CAH3154210.1"/>
    <property type="molecule type" value="Genomic_DNA"/>
</dbReference>
<dbReference type="SUPFAM" id="SSF56487">
    <property type="entry name" value="SRCR-like"/>
    <property type="match status" value="1"/>
</dbReference>
<dbReference type="SMART" id="SM00202">
    <property type="entry name" value="SR"/>
    <property type="match status" value="1"/>
</dbReference>
<dbReference type="InterPro" id="IPR001190">
    <property type="entry name" value="SRCR"/>
</dbReference>
<dbReference type="PANTHER" id="PTHR48071:SF27">
    <property type="entry name" value="SCAVENGER RECEPTOR CYSTEINE-RICH TYPE 1 PROTEIN M130-LIKE"/>
    <property type="match status" value="1"/>
</dbReference>
<dbReference type="PRINTS" id="PR00258">
    <property type="entry name" value="SPERACTRCPTR"/>
</dbReference>
<dbReference type="PROSITE" id="PS50287">
    <property type="entry name" value="SRCR_2"/>
    <property type="match status" value="1"/>
</dbReference>
<protein>
    <recommendedName>
        <fullName evidence="3">SRCR domain-containing protein</fullName>
    </recommendedName>
</protein>
<feature type="non-terminal residue" evidence="4">
    <location>
        <position position="1"/>
    </location>
</feature>
<feature type="disulfide bond" evidence="2">
    <location>
        <begin position="71"/>
        <end position="81"/>
    </location>
</feature>
<comment type="caution">
    <text evidence="4">The sequence shown here is derived from an EMBL/GenBank/DDBJ whole genome shotgun (WGS) entry which is preliminary data.</text>
</comment>
<gene>
    <name evidence="4" type="ORF">PEVE_00001346</name>
</gene>
<keyword evidence="1 2" id="KW-1015">Disulfide bond</keyword>
<feature type="domain" description="SRCR" evidence="3">
    <location>
        <begin position="3"/>
        <end position="102"/>
    </location>
</feature>
<dbReference type="PROSITE" id="PS00420">
    <property type="entry name" value="SRCR_1"/>
    <property type="match status" value="1"/>
</dbReference>
<dbReference type="PANTHER" id="PTHR48071">
    <property type="entry name" value="SRCR DOMAIN-CONTAINING PROTEIN"/>
    <property type="match status" value="1"/>
</dbReference>
<feature type="disulfide bond" evidence="2">
    <location>
        <begin position="27"/>
        <end position="91"/>
    </location>
</feature>
<evidence type="ECO:0000313" key="5">
    <source>
        <dbReference type="Proteomes" id="UP001159427"/>
    </source>
</evidence>
<organism evidence="4 5">
    <name type="scientific">Porites evermanni</name>
    <dbReference type="NCBI Taxonomy" id="104178"/>
    <lineage>
        <taxon>Eukaryota</taxon>
        <taxon>Metazoa</taxon>
        <taxon>Cnidaria</taxon>
        <taxon>Anthozoa</taxon>
        <taxon>Hexacorallia</taxon>
        <taxon>Scleractinia</taxon>
        <taxon>Fungiina</taxon>
        <taxon>Poritidae</taxon>
        <taxon>Porites</taxon>
    </lineage>
</organism>
<dbReference type="InterPro" id="IPR036772">
    <property type="entry name" value="SRCR-like_dom_sf"/>
</dbReference>
<feature type="disulfide bond" evidence="2">
    <location>
        <begin position="40"/>
        <end position="101"/>
    </location>
</feature>
<name>A0ABN8PZN8_9CNID</name>
<dbReference type="Pfam" id="PF00530">
    <property type="entry name" value="SRCR"/>
    <property type="match status" value="1"/>
</dbReference>
<evidence type="ECO:0000313" key="4">
    <source>
        <dbReference type="EMBL" id="CAH3154210.1"/>
    </source>
</evidence>
<evidence type="ECO:0000259" key="3">
    <source>
        <dbReference type="PROSITE" id="PS50287"/>
    </source>
</evidence>
<sequence length="103" mass="10945">GLVRLAGGGPDYGRVEVFHRGQWGTVCDDSWDIKDADVVCRQLGFRSASSAPCCARYGQGTDPIWMDNVACHGGEDSLLDCAHAGWGKENCGHGEDASVVCNT</sequence>
<dbReference type="Gene3D" id="3.10.250.10">
    <property type="entry name" value="SRCR-like domain"/>
    <property type="match status" value="1"/>
</dbReference>
<keyword evidence="5" id="KW-1185">Reference proteome</keyword>
<dbReference type="Proteomes" id="UP001159427">
    <property type="component" value="Unassembled WGS sequence"/>
</dbReference>
<evidence type="ECO:0000256" key="2">
    <source>
        <dbReference type="PROSITE-ProRule" id="PRU00196"/>
    </source>
</evidence>